<accession>A0A5J4R4Z1</accession>
<gene>
    <name evidence="4" type="ORF">EZS27_022396</name>
</gene>
<dbReference type="Gene3D" id="2.115.10.20">
    <property type="entry name" value="Glycosyl hydrolase domain, family 43"/>
    <property type="match status" value="1"/>
</dbReference>
<evidence type="ECO:0000313" key="4">
    <source>
        <dbReference type="EMBL" id="KAA6328738.1"/>
    </source>
</evidence>
<proteinExistence type="inferred from homology"/>
<dbReference type="InterPro" id="IPR006710">
    <property type="entry name" value="Glyco_hydro_43"/>
</dbReference>
<dbReference type="PANTHER" id="PTHR42812:SF14">
    <property type="entry name" value="SECRETED PROTEIN"/>
    <property type="match status" value="1"/>
</dbReference>
<dbReference type="GO" id="GO:0005975">
    <property type="term" value="P:carbohydrate metabolic process"/>
    <property type="evidence" value="ECO:0007669"/>
    <property type="project" value="InterPro"/>
</dbReference>
<evidence type="ECO:0000256" key="1">
    <source>
        <dbReference type="ARBA" id="ARBA00009865"/>
    </source>
</evidence>
<reference evidence="4" key="1">
    <citation type="submission" date="2019-03" db="EMBL/GenBank/DDBJ databases">
        <title>Single cell metagenomics reveals metabolic interactions within the superorganism composed of flagellate Streblomastix strix and complex community of Bacteroidetes bacteria on its surface.</title>
        <authorList>
            <person name="Treitli S.C."/>
            <person name="Kolisko M."/>
            <person name="Husnik F."/>
            <person name="Keeling P."/>
            <person name="Hampl V."/>
        </authorList>
    </citation>
    <scope>NUCLEOTIDE SEQUENCE</scope>
    <source>
        <strain evidence="4">STM</strain>
    </source>
</reference>
<keyword evidence="2" id="KW-0378">Hydrolase</keyword>
<sequence>MKTKILFLLNLLSMTLGLNAQPGFVSTLKHNVPIDSIMLSDPAILADKATNMYYMTGSGELLWKSKNLKVWEGPYQVVAHDKSSWMGEHPMIWAAELHAYKGKYYYFATFTNYAIKVDTVNAKSLERRASHVLVSNKPDGPYVPMRDEIYLPANKLTLDGTFWVDKDSIPYMVYCHEWLQNYNGTVERIRLKPDLSGTIGEEKILFRSSNSPWSRERGDDNLPSKCTDGPWLFRTGTGRLGMLWSSWTFDKYTQGVAYSQSGTIDGPWIQEKEPITPPNFGHGMLFQTLEGKWLMSVHSHDDANSRTVRIPHLFEVDLSGDKLVLGKRYIP</sequence>
<dbReference type="InterPro" id="IPR051795">
    <property type="entry name" value="Glycosyl_Hydrlase_43"/>
</dbReference>
<evidence type="ECO:0008006" key="5">
    <source>
        <dbReference type="Google" id="ProtNLM"/>
    </source>
</evidence>
<dbReference type="AlphaFoldDB" id="A0A5J4R4Z1"/>
<dbReference type="SUPFAM" id="SSF75005">
    <property type="entry name" value="Arabinanase/levansucrase/invertase"/>
    <property type="match status" value="1"/>
</dbReference>
<dbReference type="CDD" id="cd08981">
    <property type="entry name" value="GH43_Bt1873-like"/>
    <property type="match status" value="1"/>
</dbReference>
<dbReference type="EMBL" id="SNRY01001766">
    <property type="protein sequence ID" value="KAA6328738.1"/>
    <property type="molecule type" value="Genomic_DNA"/>
</dbReference>
<dbReference type="InterPro" id="IPR023296">
    <property type="entry name" value="Glyco_hydro_beta-prop_sf"/>
</dbReference>
<evidence type="ECO:0000256" key="2">
    <source>
        <dbReference type="ARBA" id="ARBA00022801"/>
    </source>
</evidence>
<dbReference type="PANTHER" id="PTHR42812">
    <property type="entry name" value="BETA-XYLOSIDASE"/>
    <property type="match status" value="1"/>
</dbReference>
<comment type="caution">
    <text evidence="4">The sequence shown here is derived from an EMBL/GenBank/DDBJ whole genome shotgun (WGS) entry which is preliminary data.</text>
</comment>
<protein>
    <recommendedName>
        <fullName evidence="5">Glycoside hydrolase</fullName>
    </recommendedName>
</protein>
<keyword evidence="3" id="KW-0326">Glycosidase</keyword>
<dbReference type="Pfam" id="PF04616">
    <property type="entry name" value="Glyco_hydro_43"/>
    <property type="match status" value="1"/>
</dbReference>
<name>A0A5J4R4Z1_9ZZZZ</name>
<organism evidence="4">
    <name type="scientific">termite gut metagenome</name>
    <dbReference type="NCBI Taxonomy" id="433724"/>
    <lineage>
        <taxon>unclassified sequences</taxon>
        <taxon>metagenomes</taxon>
        <taxon>organismal metagenomes</taxon>
    </lineage>
</organism>
<dbReference type="GO" id="GO:0004553">
    <property type="term" value="F:hydrolase activity, hydrolyzing O-glycosyl compounds"/>
    <property type="evidence" value="ECO:0007669"/>
    <property type="project" value="InterPro"/>
</dbReference>
<comment type="similarity">
    <text evidence="1">Belongs to the glycosyl hydrolase 43 family.</text>
</comment>
<evidence type="ECO:0000256" key="3">
    <source>
        <dbReference type="ARBA" id="ARBA00023295"/>
    </source>
</evidence>